<proteinExistence type="predicted"/>
<dbReference type="AlphaFoldDB" id="A0A7J7TEQ3"/>
<gene>
    <name evidence="2" type="ORF">mRhiFer1_008898</name>
</gene>
<feature type="compositionally biased region" description="Basic and acidic residues" evidence="1">
    <location>
        <begin position="203"/>
        <end position="215"/>
    </location>
</feature>
<feature type="region of interest" description="Disordered" evidence="1">
    <location>
        <begin position="1"/>
        <end position="56"/>
    </location>
</feature>
<sequence>MAQPVAGRGLPRELPRRCRARGAAAVTVRPRRHTRARERRGARSSPSPARPAASALSAWGAAVVAAAALRPAQPRSPLGSRPEGTSQHTSRRRPLPHRLPALRDVSTFCRTEHATRYAPSARKISTCTPPGEAPPPRRVSSPSLSQGRRMLAAVATTSYALQSLETDSSLPRPSLDPLGGGFREADLALELPEGLEHALCSVEPRDPLPTKEHTVEPFGSCDL</sequence>
<accession>A0A7J7TEQ3</accession>
<feature type="region of interest" description="Disordered" evidence="1">
    <location>
        <begin position="70"/>
        <end position="103"/>
    </location>
</feature>
<reference evidence="2 3" key="1">
    <citation type="journal article" date="2020" name="Nature">
        <title>Six reference-quality genomes reveal evolution of bat adaptations.</title>
        <authorList>
            <person name="Jebb D."/>
            <person name="Huang Z."/>
            <person name="Pippel M."/>
            <person name="Hughes G.M."/>
            <person name="Lavrichenko K."/>
            <person name="Devanna P."/>
            <person name="Winkler S."/>
            <person name="Jermiin L.S."/>
            <person name="Skirmuntt E.C."/>
            <person name="Katzourakis A."/>
            <person name="Burkitt-Gray L."/>
            <person name="Ray D.A."/>
            <person name="Sullivan K.A.M."/>
            <person name="Roscito J.G."/>
            <person name="Kirilenko B.M."/>
            <person name="Davalos L.M."/>
            <person name="Corthals A.P."/>
            <person name="Power M.L."/>
            <person name="Jones G."/>
            <person name="Ransome R.D."/>
            <person name="Dechmann D.K.N."/>
            <person name="Locatelli A.G."/>
            <person name="Puechmaille S.J."/>
            <person name="Fedrigo O."/>
            <person name="Jarvis E.D."/>
            <person name="Hiller M."/>
            <person name="Vernes S.C."/>
            <person name="Myers E.W."/>
            <person name="Teeling E.C."/>
        </authorList>
    </citation>
    <scope>NUCLEOTIDE SEQUENCE [LARGE SCALE GENOMIC DNA]</scope>
    <source>
        <strain evidence="2">MRhiFer1</strain>
        <tissue evidence="2">Lung</tissue>
    </source>
</reference>
<evidence type="ECO:0000313" key="3">
    <source>
        <dbReference type="Proteomes" id="UP000585614"/>
    </source>
</evidence>
<feature type="region of interest" description="Disordered" evidence="1">
    <location>
        <begin position="203"/>
        <end position="223"/>
    </location>
</feature>
<name>A0A7J7TEQ3_RHIFE</name>
<protein>
    <submittedName>
        <fullName evidence="2">Uncharacterized protein</fullName>
    </submittedName>
</protein>
<comment type="caution">
    <text evidence="2">The sequence shown here is derived from an EMBL/GenBank/DDBJ whole genome shotgun (WGS) entry which is preliminary data.</text>
</comment>
<dbReference type="Proteomes" id="UP000585614">
    <property type="component" value="Unassembled WGS sequence"/>
</dbReference>
<evidence type="ECO:0000313" key="2">
    <source>
        <dbReference type="EMBL" id="KAF6298843.1"/>
    </source>
</evidence>
<feature type="compositionally biased region" description="Basic residues" evidence="1">
    <location>
        <begin position="29"/>
        <end position="42"/>
    </location>
</feature>
<organism evidence="2 3">
    <name type="scientific">Rhinolophus ferrumequinum</name>
    <name type="common">Greater horseshoe bat</name>
    <dbReference type="NCBI Taxonomy" id="59479"/>
    <lineage>
        <taxon>Eukaryota</taxon>
        <taxon>Metazoa</taxon>
        <taxon>Chordata</taxon>
        <taxon>Craniata</taxon>
        <taxon>Vertebrata</taxon>
        <taxon>Euteleostomi</taxon>
        <taxon>Mammalia</taxon>
        <taxon>Eutheria</taxon>
        <taxon>Laurasiatheria</taxon>
        <taxon>Chiroptera</taxon>
        <taxon>Yinpterochiroptera</taxon>
        <taxon>Rhinolophoidea</taxon>
        <taxon>Rhinolophidae</taxon>
        <taxon>Rhinolophinae</taxon>
        <taxon>Rhinolophus</taxon>
    </lineage>
</organism>
<dbReference type="EMBL" id="JACAGC010000020">
    <property type="protein sequence ID" value="KAF6298843.1"/>
    <property type="molecule type" value="Genomic_DNA"/>
</dbReference>
<feature type="region of interest" description="Disordered" evidence="1">
    <location>
        <begin position="119"/>
        <end position="147"/>
    </location>
</feature>
<feature type="compositionally biased region" description="Low complexity" evidence="1">
    <location>
        <begin position="43"/>
        <end position="56"/>
    </location>
</feature>
<evidence type="ECO:0000256" key="1">
    <source>
        <dbReference type="SAM" id="MobiDB-lite"/>
    </source>
</evidence>